<dbReference type="PANTHER" id="PTHR44591:SF3">
    <property type="entry name" value="RESPONSE REGULATORY DOMAIN-CONTAINING PROTEIN"/>
    <property type="match status" value="1"/>
</dbReference>
<sequence length="130" mass="14914">MKLRIFKKKGELKKKVLIIENDQDIRHIVEFILEEHGFETLSTPEPADMQEITNFNPDAILLDEFINSRPGHRLCLKIKQVDSLKHIPVIILSTASNIELIASECQANGYISKPFDIEHMVDKVIKIVSH</sequence>
<dbReference type="Pfam" id="PF00072">
    <property type="entry name" value="Response_reg"/>
    <property type="match status" value="1"/>
</dbReference>
<dbReference type="EMBL" id="SBIW01000012">
    <property type="protein sequence ID" value="RWY47850.1"/>
    <property type="molecule type" value="Genomic_DNA"/>
</dbReference>
<evidence type="ECO:0000313" key="4">
    <source>
        <dbReference type="EMBL" id="RWY47850.1"/>
    </source>
</evidence>
<keyword evidence="5" id="KW-1185">Reference proteome</keyword>
<evidence type="ECO:0000313" key="5">
    <source>
        <dbReference type="Proteomes" id="UP000286701"/>
    </source>
</evidence>
<dbReference type="SMART" id="SM00448">
    <property type="entry name" value="REC"/>
    <property type="match status" value="1"/>
</dbReference>
<comment type="caution">
    <text evidence="4">The sequence shown here is derived from an EMBL/GenBank/DDBJ whole genome shotgun (WGS) entry which is preliminary data.</text>
</comment>
<dbReference type="PROSITE" id="PS50110">
    <property type="entry name" value="RESPONSE_REGULATORY"/>
    <property type="match status" value="1"/>
</dbReference>
<evidence type="ECO:0000256" key="2">
    <source>
        <dbReference type="PROSITE-ProRule" id="PRU00169"/>
    </source>
</evidence>
<name>A0A3S3YQ57_9SPHI</name>
<dbReference type="InterPro" id="IPR011006">
    <property type="entry name" value="CheY-like_superfamily"/>
</dbReference>
<dbReference type="Gene3D" id="3.40.50.2300">
    <property type="match status" value="1"/>
</dbReference>
<dbReference type="PANTHER" id="PTHR44591">
    <property type="entry name" value="STRESS RESPONSE REGULATOR PROTEIN 1"/>
    <property type="match status" value="1"/>
</dbReference>
<protein>
    <submittedName>
        <fullName evidence="4">Response regulator</fullName>
    </submittedName>
</protein>
<dbReference type="InterPro" id="IPR001789">
    <property type="entry name" value="Sig_transdc_resp-reg_receiver"/>
</dbReference>
<dbReference type="InterPro" id="IPR050595">
    <property type="entry name" value="Bact_response_regulator"/>
</dbReference>
<dbReference type="OrthoDB" id="1260794at2"/>
<accession>A0A3S3YQ57</accession>
<evidence type="ECO:0000256" key="1">
    <source>
        <dbReference type="ARBA" id="ARBA00022553"/>
    </source>
</evidence>
<feature type="modified residue" description="4-aspartylphosphate" evidence="2">
    <location>
        <position position="63"/>
    </location>
</feature>
<organism evidence="4 5">
    <name type="scientific">Mucilaginibacter gilvus</name>
    <dbReference type="NCBI Taxonomy" id="2305909"/>
    <lineage>
        <taxon>Bacteria</taxon>
        <taxon>Pseudomonadati</taxon>
        <taxon>Bacteroidota</taxon>
        <taxon>Sphingobacteriia</taxon>
        <taxon>Sphingobacteriales</taxon>
        <taxon>Sphingobacteriaceae</taxon>
        <taxon>Mucilaginibacter</taxon>
    </lineage>
</organism>
<dbReference type="CDD" id="cd00156">
    <property type="entry name" value="REC"/>
    <property type="match status" value="1"/>
</dbReference>
<proteinExistence type="predicted"/>
<evidence type="ECO:0000259" key="3">
    <source>
        <dbReference type="PROSITE" id="PS50110"/>
    </source>
</evidence>
<dbReference type="AlphaFoldDB" id="A0A3S3YQ57"/>
<dbReference type="SUPFAM" id="SSF52172">
    <property type="entry name" value="CheY-like"/>
    <property type="match status" value="1"/>
</dbReference>
<reference evidence="4 5" key="1">
    <citation type="submission" date="2019-01" db="EMBL/GenBank/DDBJ databases">
        <title>Mucilaginibacter antarcticum sp. nov., isolated from antarctic soil.</title>
        <authorList>
            <person name="Yan Y.-Q."/>
            <person name="Du Z.-J."/>
        </authorList>
    </citation>
    <scope>NUCLEOTIDE SEQUENCE [LARGE SCALE GENOMIC DNA]</scope>
    <source>
        <strain evidence="4 5">F01003</strain>
    </source>
</reference>
<dbReference type="GO" id="GO:0000160">
    <property type="term" value="P:phosphorelay signal transduction system"/>
    <property type="evidence" value="ECO:0007669"/>
    <property type="project" value="InterPro"/>
</dbReference>
<gene>
    <name evidence="4" type="ORF">EPL05_19855</name>
</gene>
<keyword evidence="1 2" id="KW-0597">Phosphoprotein</keyword>
<feature type="domain" description="Response regulatory" evidence="3">
    <location>
        <begin position="15"/>
        <end position="128"/>
    </location>
</feature>
<dbReference type="Proteomes" id="UP000286701">
    <property type="component" value="Unassembled WGS sequence"/>
</dbReference>